<evidence type="ECO:0000313" key="2">
    <source>
        <dbReference type="Proteomes" id="UP000299102"/>
    </source>
</evidence>
<evidence type="ECO:0000313" key="1">
    <source>
        <dbReference type="EMBL" id="GBP44936.1"/>
    </source>
</evidence>
<protein>
    <submittedName>
        <fullName evidence="1">Uncharacterized protein</fullName>
    </submittedName>
</protein>
<dbReference type="AlphaFoldDB" id="A0A4C1W087"/>
<sequence>MVFGKGSGLVAGGGASLCDAVISPLLRGGFSFGCDIVVGRMADVVVISIDSATCCLPSQDSIFFWFAAMLFSDIDSGPYRERLQFVLAFAGPTVVRVADVYVTLSAP</sequence>
<keyword evidence="2" id="KW-1185">Reference proteome</keyword>
<dbReference type="Proteomes" id="UP000299102">
    <property type="component" value="Unassembled WGS sequence"/>
</dbReference>
<proteinExistence type="predicted"/>
<organism evidence="1 2">
    <name type="scientific">Eumeta variegata</name>
    <name type="common">Bagworm moth</name>
    <name type="synonym">Eumeta japonica</name>
    <dbReference type="NCBI Taxonomy" id="151549"/>
    <lineage>
        <taxon>Eukaryota</taxon>
        <taxon>Metazoa</taxon>
        <taxon>Ecdysozoa</taxon>
        <taxon>Arthropoda</taxon>
        <taxon>Hexapoda</taxon>
        <taxon>Insecta</taxon>
        <taxon>Pterygota</taxon>
        <taxon>Neoptera</taxon>
        <taxon>Endopterygota</taxon>
        <taxon>Lepidoptera</taxon>
        <taxon>Glossata</taxon>
        <taxon>Ditrysia</taxon>
        <taxon>Tineoidea</taxon>
        <taxon>Psychidae</taxon>
        <taxon>Oiketicinae</taxon>
        <taxon>Eumeta</taxon>
    </lineage>
</organism>
<name>A0A4C1W087_EUMVA</name>
<dbReference type="EMBL" id="BGZK01000461">
    <property type="protein sequence ID" value="GBP44936.1"/>
    <property type="molecule type" value="Genomic_DNA"/>
</dbReference>
<comment type="caution">
    <text evidence="1">The sequence shown here is derived from an EMBL/GenBank/DDBJ whole genome shotgun (WGS) entry which is preliminary data.</text>
</comment>
<gene>
    <name evidence="1" type="ORF">EVAR_84427_1</name>
</gene>
<reference evidence="1 2" key="1">
    <citation type="journal article" date="2019" name="Commun. Biol.">
        <title>The bagworm genome reveals a unique fibroin gene that provides high tensile strength.</title>
        <authorList>
            <person name="Kono N."/>
            <person name="Nakamura H."/>
            <person name="Ohtoshi R."/>
            <person name="Tomita M."/>
            <person name="Numata K."/>
            <person name="Arakawa K."/>
        </authorList>
    </citation>
    <scope>NUCLEOTIDE SEQUENCE [LARGE SCALE GENOMIC DNA]</scope>
</reference>
<accession>A0A4C1W087</accession>